<accession>A0ABW3VUJ5</accession>
<keyword evidence="3" id="KW-1185">Reference proteome</keyword>
<dbReference type="RefSeq" id="WP_013673821.1">
    <property type="nucleotide sequence ID" value="NZ_BAABKS010000066.1"/>
</dbReference>
<proteinExistence type="predicted"/>
<dbReference type="Proteomes" id="UP001597182">
    <property type="component" value="Unassembled WGS sequence"/>
</dbReference>
<sequence>MLLAHGVGTRGDLPVPVELAATAAGAVLVGTFVALGLLWRSPRLRGGEAGRPVPAPVARLVGSPVLRGVLRGLVLVAAVLVVVVGFAGPAQTPRNLAPWVFYVTFWVGLVPASLLLGPVWRVLNPLRSVHAGLAAVARIDPEQGVRDLPARVGLWPAAVSLAAFAWLELVSPEPADPRVVAGVLVGYALVHVGAALVFGRRWFAHGDGFEVWSTLLGSLAPIGRRDDGTLVWRNPADGLDAVRGRPGLVAVVLVLVGSTAFDGLSRSSLWADNAPRGPLAATLGLVVVTGVVTGLYLLGTWRPDPVRRAEPVRLPTAFAHTIVPIAAGYAVAHYFSLFLFDGQLPFVLASDPFGTGADLLGTAGRAVDYTLVGTVTIAAVQVGAIVVGHVLAAVCAHDRAVQLFPPAIAVRIQYPLLAAMVVLTCGAVALVLAP</sequence>
<feature type="transmembrane region" description="Helical" evidence="1">
    <location>
        <begin position="277"/>
        <end position="298"/>
    </location>
</feature>
<dbReference type="EMBL" id="JBHTMB010000333">
    <property type="protein sequence ID" value="MFD1238085.1"/>
    <property type="molecule type" value="Genomic_DNA"/>
</dbReference>
<feature type="transmembrane region" description="Helical" evidence="1">
    <location>
        <begin position="369"/>
        <end position="394"/>
    </location>
</feature>
<feature type="transmembrane region" description="Helical" evidence="1">
    <location>
        <begin position="20"/>
        <end position="39"/>
    </location>
</feature>
<evidence type="ECO:0000313" key="3">
    <source>
        <dbReference type="Proteomes" id="UP001597182"/>
    </source>
</evidence>
<evidence type="ECO:0000313" key="2">
    <source>
        <dbReference type="EMBL" id="MFD1238085.1"/>
    </source>
</evidence>
<name>A0ABW3VUJ5_9PSEU</name>
<keyword evidence="1" id="KW-0812">Transmembrane</keyword>
<feature type="transmembrane region" description="Helical" evidence="1">
    <location>
        <begin position="318"/>
        <end position="340"/>
    </location>
</feature>
<evidence type="ECO:0000256" key="1">
    <source>
        <dbReference type="SAM" id="Phobius"/>
    </source>
</evidence>
<feature type="transmembrane region" description="Helical" evidence="1">
    <location>
        <begin position="414"/>
        <end position="433"/>
    </location>
</feature>
<feature type="transmembrane region" description="Helical" evidence="1">
    <location>
        <begin position="148"/>
        <end position="167"/>
    </location>
</feature>
<keyword evidence="1" id="KW-1133">Transmembrane helix</keyword>
<evidence type="ECO:0008006" key="4">
    <source>
        <dbReference type="Google" id="ProtNLM"/>
    </source>
</evidence>
<keyword evidence="1" id="KW-0472">Membrane</keyword>
<feature type="transmembrane region" description="Helical" evidence="1">
    <location>
        <begin position="247"/>
        <end position="265"/>
    </location>
</feature>
<gene>
    <name evidence="2" type="ORF">ACFQ34_32810</name>
</gene>
<comment type="caution">
    <text evidence="2">The sequence shown here is derived from an EMBL/GenBank/DDBJ whole genome shotgun (WGS) entry which is preliminary data.</text>
</comment>
<protein>
    <recommendedName>
        <fullName evidence="4">Fenitrothion hydrolase</fullName>
    </recommendedName>
</protein>
<feature type="transmembrane region" description="Helical" evidence="1">
    <location>
        <begin position="69"/>
        <end position="87"/>
    </location>
</feature>
<reference evidence="3" key="1">
    <citation type="journal article" date="2019" name="Int. J. Syst. Evol. Microbiol.">
        <title>The Global Catalogue of Microorganisms (GCM) 10K type strain sequencing project: providing services to taxonomists for standard genome sequencing and annotation.</title>
        <authorList>
            <consortium name="The Broad Institute Genomics Platform"/>
            <consortium name="The Broad Institute Genome Sequencing Center for Infectious Disease"/>
            <person name="Wu L."/>
            <person name="Ma J."/>
        </authorList>
    </citation>
    <scope>NUCLEOTIDE SEQUENCE [LARGE SCALE GENOMIC DNA]</scope>
    <source>
        <strain evidence="3">CCUG 49018</strain>
    </source>
</reference>
<feature type="transmembrane region" description="Helical" evidence="1">
    <location>
        <begin position="179"/>
        <end position="198"/>
    </location>
</feature>
<organism evidence="2 3">
    <name type="scientific">Pseudonocardia benzenivorans</name>
    <dbReference type="NCBI Taxonomy" id="228005"/>
    <lineage>
        <taxon>Bacteria</taxon>
        <taxon>Bacillati</taxon>
        <taxon>Actinomycetota</taxon>
        <taxon>Actinomycetes</taxon>
        <taxon>Pseudonocardiales</taxon>
        <taxon>Pseudonocardiaceae</taxon>
        <taxon>Pseudonocardia</taxon>
    </lineage>
</organism>
<feature type="transmembrane region" description="Helical" evidence="1">
    <location>
        <begin position="99"/>
        <end position="120"/>
    </location>
</feature>